<evidence type="ECO:0000313" key="12">
    <source>
        <dbReference type="EMBL" id="WFE89637.1"/>
    </source>
</evidence>
<accession>A0ABY8F2C7</accession>
<evidence type="ECO:0000256" key="4">
    <source>
        <dbReference type="ARBA" id="ARBA00022490"/>
    </source>
</evidence>
<comment type="catalytic activity">
    <reaction evidence="1 9 10">
        <text>[protein]-peptidylproline (omega=180) = [protein]-peptidylproline (omega=0)</text>
        <dbReference type="Rhea" id="RHEA:16237"/>
        <dbReference type="Rhea" id="RHEA-COMP:10747"/>
        <dbReference type="Rhea" id="RHEA-COMP:10748"/>
        <dbReference type="ChEBI" id="CHEBI:83833"/>
        <dbReference type="ChEBI" id="CHEBI:83834"/>
        <dbReference type="EC" id="5.2.1.8"/>
    </reaction>
</comment>
<protein>
    <recommendedName>
        <fullName evidence="10">Peptidyl-prolyl cis-trans isomerase</fullName>
        <ecNumber evidence="10">5.2.1.8</ecNumber>
    </recommendedName>
</protein>
<reference evidence="12 13" key="1">
    <citation type="submission" date="2023-03" db="EMBL/GenBank/DDBJ databases">
        <title>Roseibium porphyridii sp. nov. and Roseibium rhodosorbium sp. nov. isolated from marine algae, Porphyridium cruentum and Rhodosorus marinus, respectively.</title>
        <authorList>
            <person name="Lee M.W."/>
            <person name="Choi B.J."/>
            <person name="Lee J.K."/>
            <person name="Choi D.G."/>
            <person name="Baek J.H."/>
            <person name="Bayburt H."/>
            <person name="Kim J.M."/>
            <person name="Han D.M."/>
            <person name="Kim K.H."/>
            <person name="Jeon C.O."/>
        </authorList>
    </citation>
    <scope>NUCLEOTIDE SEQUENCE [LARGE SCALE GENOMIC DNA]</scope>
    <source>
        <strain evidence="12 13">KMA01</strain>
    </source>
</reference>
<dbReference type="PROSITE" id="PS50059">
    <property type="entry name" value="FKBP_PPIASE"/>
    <property type="match status" value="1"/>
</dbReference>
<proteinExistence type="inferred from homology"/>
<dbReference type="GO" id="GO:0016853">
    <property type="term" value="F:isomerase activity"/>
    <property type="evidence" value="ECO:0007669"/>
    <property type="project" value="UniProtKB-KW"/>
</dbReference>
<evidence type="ECO:0000256" key="1">
    <source>
        <dbReference type="ARBA" id="ARBA00000971"/>
    </source>
</evidence>
<dbReference type="Proteomes" id="UP001209803">
    <property type="component" value="Chromosome"/>
</dbReference>
<dbReference type="Gene3D" id="3.10.50.40">
    <property type="match status" value="1"/>
</dbReference>
<keyword evidence="4" id="KW-0963">Cytoplasm</keyword>
<evidence type="ECO:0000256" key="2">
    <source>
        <dbReference type="ARBA" id="ARBA00004496"/>
    </source>
</evidence>
<comment type="function">
    <text evidence="8">Also involved in hydrogenase metallocenter assembly, probably by participating in the nickel insertion step. This function in hydrogenase biosynthesis requires chaperone activity and the presence of the metal-binding domain, but not PPIase activity.</text>
</comment>
<keyword evidence="7 9" id="KW-0413">Isomerase</keyword>
<feature type="domain" description="PPIase FKBP-type" evidence="11">
    <location>
        <begin position="7"/>
        <end position="101"/>
    </location>
</feature>
<dbReference type="RefSeq" id="WP_152503902.1">
    <property type="nucleotide sequence ID" value="NZ_CP120863.1"/>
</dbReference>
<evidence type="ECO:0000256" key="5">
    <source>
        <dbReference type="ARBA" id="ARBA00023110"/>
    </source>
</evidence>
<dbReference type="PANTHER" id="PTHR47861:SF3">
    <property type="entry name" value="FKBP-TYPE PEPTIDYL-PROLYL CIS-TRANS ISOMERASE SLYD"/>
    <property type="match status" value="1"/>
</dbReference>
<keyword evidence="5 9" id="KW-0697">Rotamase</keyword>
<keyword evidence="13" id="KW-1185">Reference proteome</keyword>
<evidence type="ECO:0000256" key="9">
    <source>
        <dbReference type="PROSITE-ProRule" id="PRU00277"/>
    </source>
</evidence>
<comment type="similarity">
    <text evidence="3 10">Belongs to the FKBP-type PPIase family.</text>
</comment>
<name>A0ABY8F2C7_9HYPH</name>
<evidence type="ECO:0000313" key="13">
    <source>
        <dbReference type="Proteomes" id="UP001209803"/>
    </source>
</evidence>
<evidence type="ECO:0000256" key="7">
    <source>
        <dbReference type="ARBA" id="ARBA00023235"/>
    </source>
</evidence>
<organism evidence="12 13">
    <name type="scientific">Roseibium porphyridii</name>
    <dbReference type="NCBI Taxonomy" id="2866279"/>
    <lineage>
        <taxon>Bacteria</taxon>
        <taxon>Pseudomonadati</taxon>
        <taxon>Pseudomonadota</taxon>
        <taxon>Alphaproteobacteria</taxon>
        <taxon>Hyphomicrobiales</taxon>
        <taxon>Stappiaceae</taxon>
        <taxon>Roseibium</taxon>
    </lineage>
</organism>
<evidence type="ECO:0000256" key="8">
    <source>
        <dbReference type="ARBA" id="ARBA00037071"/>
    </source>
</evidence>
<evidence type="ECO:0000259" key="11">
    <source>
        <dbReference type="PROSITE" id="PS50059"/>
    </source>
</evidence>
<evidence type="ECO:0000256" key="6">
    <source>
        <dbReference type="ARBA" id="ARBA00023186"/>
    </source>
</evidence>
<dbReference type="PANTHER" id="PTHR47861">
    <property type="entry name" value="FKBP-TYPE PEPTIDYL-PROLYL CIS-TRANS ISOMERASE SLYD"/>
    <property type="match status" value="1"/>
</dbReference>
<evidence type="ECO:0000256" key="10">
    <source>
        <dbReference type="RuleBase" id="RU003915"/>
    </source>
</evidence>
<dbReference type="EC" id="5.2.1.8" evidence="10"/>
<dbReference type="InterPro" id="IPR046357">
    <property type="entry name" value="PPIase_dom_sf"/>
</dbReference>
<dbReference type="Pfam" id="PF00254">
    <property type="entry name" value="FKBP_C"/>
    <property type="match status" value="1"/>
</dbReference>
<dbReference type="SUPFAM" id="SSF54534">
    <property type="entry name" value="FKBP-like"/>
    <property type="match status" value="1"/>
</dbReference>
<keyword evidence="6" id="KW-0143">Chaperone</keyword>
<sequence length="142" mass="15058">MTEAKSGDTVRLHYKGTLDDGSVFDSSEGREPLEFTVGSGQIIPGLDRAIPGMKVGDEKTVNIAAADAYGPVNPDARQAVPRSNIPENVPLEVGLQLQAQTENGQMMTVTVVEVGEAEVILDANHPLAGKDLTFEIEITGIN</sequence>
<gene>
    <name evidence="12" type="ORF">K1718_26370</name>
</gene>
<dbReference type="EMBL" id="CP120863">
    <property type="protein sequence ID" value="WFE89637.1"/>
    <property type="molecule type" value="Genomic_DNA"/>
</dbReference>
<comment type="subcellular location">
    <subcellularLocation>
        <location evidence="2">Cytoplasm</location>
    </subcellularLocation>
</comment>
<evidence type="ECO:0000256" key="3">
    <source>
        <dbReference type="ARBA" id="ARBA00006577"/>
    </source>
</evidence>
<dbReference type="InterPro" id="IPR001179">
    <property type="entry name" value="PPIase_FKBP_dom"/>
</dbReference>